<protein>
    <submittedName>
        <fullName evidence="2">UDP-glucose 4-epimerase</fullName>
    </submittedName>
</protein>
<dbReference type="PATRIC" id="fig|1189621.3.peg.3792"/>
<organism evidence="2 3">
    <name type="scientific">Nitritalea halalkaliphila LW7</name>
    <dbReference type="NCBI Taxonomy" id="1189621"/>
    <lineage>
        <taxon>Bacteria</taxon>
        <taxon>Pseudomonadati</taxon>
        <taxon>Bacteroidota</taxon>
        <taxon>Cytophagia</taxon>
        <taxon>Cytophagales</taxon>
        <taxon>Cyclobacteriaceae</taxon>
        <taxon>Nitritalea</taxon>
    </lineage>
</organism>
<reference evidence="2 3" key="1">
    <citation type="submission" date="2012-05" db="EMBL/GenBank/DDBJ databases">
        <title>Genome sequence of Nitritalea halalkaliphila LW7.</title>
        <authorList>
            <person name="Jangir P.K."/>
            <person name="Singh A."/>
            <person name="Shivaji S."/>
            <person name="Sharma R."/>
        </authorList>
    </citation>
    <scope>NUCLEOTIDE SEQUENCE [LARGE SCALE GENOMIC DNA]</scope>
    <source>
        <strain evidence="2 3">LW7</strain>
    </source>
</reference>
<dbReference type="PANTHER" id="PTHR43245:SF58">
    <property type="entry name" value="BLL5923 PROTEIN"/>
    <property type="match status" value="1"/>
</dbReference>
<dbReference type="InterPro" id="IPR036291">
    <property type="entry name" value="NAD(P)-bd_dom_sf"/>
</dbReference>
<dbReference type="Pfam" id="PF01370">
    <property type="entry name" value="Epimerase"/>
    <property type="match status" value="1"/>
</dbReference>
<dbReference type="RefSeq" id="WP_009057209.1">
    <property type="nucleotide sequence ID" value="NZ_AJYA01000064.1"/>
</dbReference>
<dbReference type="EMBL" id="AJYA01000064">
    <property type="protein sequence ID" value="EIM73271.1"/>
    <property type="molecule type" value="Genomic_DNA"/>
</dbReference>
<name>I5BUL9_9BACT</name>
<dbReference type="PANTHER" id="PTHR43245">
    <property type="entry name" value="BIFUNCTIONAL POLYMYXIN RESISTANCE PROTEIN ARNA"/>
    <property type="match status" value="1"/>
</dbReference>
<dbReference type="Proteomes" id="UP000005551">
    <property type="component" value="Unassembled WGS sequence"/>
</dbReference>
<dbReference type="OrthoDB" id="1490291at2"/>
<dbReference type="STRING" id="1189621.A3SI_18265"/>
<dbReference type="InterPro" id="IPR050177">
    <property type="entry name" value="Lipid_A_modif_metabolic_enz"/>
</dbReference>
<feature type="domain" description="NAD-dependent epimerase/dehydratase" evidence="1">
    <location>
        <begin position="2"/>
        <end position="220"/>
    </location>
</feature>
<sequence length="308" mass="33610">MITVIGGSGFIGTALCRSLQAQAIPFQIVDKNPSTTFPDQTELADVRDPQALASACQGKVWINLAAEHQDNVRPVRLYEEVNVQGARHLCALAAERQVERLLFVSSVAVYGESHPNADEESPHAASHPYGQTKAAAEQVYRDWQAADPRRRQLLIVRPTVVFGEGNRGNVYNLLAQMASGRFVMIGSGQNRKSMAYLPNVVAFMEHLLGQPQRAGVQVFNYADKPDFSMEELVQNVYEALGKPSTSPFRLPYVFGYGAGLALDLLGKLRGKPFTISAIRVKKFCSTTTFSSARSAASGFQAPFTLAEG</sequence>
<evidence type="ECO:0000259" key="1">
    <source>
        <dbReference type="Pfam" id="PF01370"/>
    </source>
</evidence>
<dbReference type="SUPFAM" id="SSF51735">
    <property type="entry name" value="NAD(P)-binding Rossmann-fold domains"/>
    <property type="match status" value="1"/>
</dbReference>
<dbReference type="InterPro" id="IPR001509">
    <property type="entry name" value="Epimerase_deHydtase"/>
</dbReference>
<proteinExistence type="predicted"/>
<dbReference type="AlphaFoldDB" id="I5BUL9"/>
<keyword evidence="3" id="KW-1185">Reference proteome</keyword>
<evidence type="ECO:0000313" key="3">
    <source>
        <dbReference type="Proteomes" id="UP000005551"/>
    </source>
</evidence>
<evidence type="ECO:0000313" key="2">
    <source>
        <dbReference type="EMBL" id="EIM73271.1"/>
    </source>
</evidence>
<accession>I5BUL9</accession>
<dbReference type="Gene3D" id="3.40.50.720">
    <property type="entry name" value="NAD(P)-binding Rossmann-like Domain"/>
    <property type="match status" value="1"/>
</dbReference>
<gene>
    <name evidence="2" type="ORF">A3SI_18265</name>
</gene>
<comment type="caution">
    <text evidence="2">The sequence shown here is derived from an EMBL/GenBank/DDBJ whole genome shotgun (WGS) entry which is preliminary data.</text>
</comment>